<feature type="transmembrane region" description="Helical" evidence="1">
    <location>
        <begin position="12"/>
        <end position="32"/>
    </location>
</feature>
<protein>
    <submittedName>
        <fullName evidence="4">Transmembrane protein</fullName>
    </submittedName>
</protein>
<proteinExistence type="predicted"/>
<evidence type="ECO:0000313" key="2">
    <source>
        <dbReference type="EMBL" id="VDP13117.1"/>
    </source>
</evidence>
<accession>A0A183GA30</accession>
<dbReference type="WBParaSite" id="HPBE_0001883801-mRNA-1">
    <property type="protein sequence ID" value="HPBE_0001883801-mRNA-1"/>
    <property type="gene ID" value="HPBE_0001883801"/>
</dbReference>
<organism evidence="3 4">
    <name type="scientific">Heligmosomoides polygyrus</name>
    <name type="common">Parasitic roundworm</name>
    <dbReference type="NCBI Taxonomy" id="6339"/>
    <lineage>
        <taxon>Eukaryota</taxon>
        <taxon>Metazoa</taxon>
        <taxon>Ecdysozoa</taxon>
        <taxon>Nematoda</taxon>
        <taxon>Chromadorea</taxon>
        <taxon>Rhabditida</taxon>
        <taxon>Rhabditina</taxon>
        <taxon>Rhabditomorpha</taxon>
        <taxon>Strongyloidea</taxon>
        <taxon>Heligmosomidae</taxon>
        <taxon>Heligmosomoides</taxon>
    </lineage>
</organism>
<evidence type="ECO:0000313" key="4">
    <source>
        <dbReference type="WBParaSite" id="HPBE_0001883801-mRNA-1"/>
    </source>
</evidence>
<evidence type="ECO:0000256" key="1">
    <source>
        <dbReference type="SAM" id="Phobius"/>
    </source>
</evidence>
<dbReference type="Proteomes" id="UP000050761">
    <property type="component" value="Unassembled WGS sequence"/>
</dbReference>
<keyword evidence="3" id="KW-1185">Reference proteome</keyword>
<keyword evidence="1" id="KW-1133">Transmembrane helix</keyword>
<dbReference type="EMBL" id="UZAH01030955">
    <property type="protein sequence ID" value="VDP13117.1"/>
    <property type="molecule type" value="Genomic_DNA"/>
</dbReference>
<name>A0A183GA30_HELPZ</name>
<reference evidence="4" key="2">
    <citation type="submission" date="2019-09" db="UniProtKB">
        <authorList>
            <consortium name="WormBaseParasite"/>
        </authorList>
    </citation>
    <scope>IDENTIFICATION</scope>
</reference>
<keyword evidence="1" id="KW-0472">Membrane</keyword>
<dbReference type="OrthoDB" id="3824970at2759"/>
<gene>
    <name evidence="2" type="ORF">HPBE_LOCUS18837</name>
</gene>
<sequence length="153" mass="17732">MDQENKRFHEQINFGHLLFLLVDAVISLLRSLHGLLRCLASSERFAASPDSVRHFNYWLDLSVSVATDTIQLFNYIHLMFMSPLGFNITCFFFFYHIKNAYRQNVPHPLAILGALQGDITRLDNRTNMNKLAIIITSMLRSEPMRFLDRGVLI</sequence>
<evidence type="ECO:0000313" key="3">
    <source>
        <dbReference type="Proteomes" id="UP000050761"/>
    </source>
</evidence>
<accession>A0A3P8AFE4</accession>
<reference evidence="2 3" key="1">
    <citation type="submission" date="2018-11" db="EMBL/GenBank/DDBJ databases">
        <authorList>
            <consortium name="Pathogen Informatics"/>
        </authorList>
    </citation>
    <scope>NUCLEOTIDE SEQUENCE [LARGE SCALE GENOMIC DNA]</scope>
</reference>
<keyword evidence="1" id="KW-0812">Transmembrane</keyword>
<dbReference type="AlphaFoldDB" id="A0A183GA30"/>
<feature type="transmembrane region" description="Helical" evidence="1">
    <location>
        <begin position="75"/>
        <end position="95"/>
    </location>
</feature>